<accession>A0ABW5DMQ8</accession>
<evidence type="ECO:0008006" key="3">
    <source>
        <dbReference type="Google" id="ProtNLM"/>
    </source>
</evidence>
<dbReference type="InterPro" id="IPR008928">
    <property type="entry name" value="6-hairpin_glycosidase_sf"/>
</dbReference>
<protein>
    <recommendedName>
        <fullName evidence="3">Mur ligase</fullName>
    </recommendedName>
</protein>
<name>A0ABW5DMQ8_9HYPH</name>
<organism evidence="1 2">
    <name type="scientific">Chelativorans composti</name>
    <dbReference type="NCBI Taxonomy" id="768533"/>
    <lineage>
        <taxon>Bacteria</taxon>
        <taxon>Pseudomonadati</taxon>
        <taxon>Pseudomonadota</taxon>
        <taxon>Alphaproteobacteria</taxon>
        <taxon>Hyphomicrobiales</taxon>
        <taxon>Phyllobacteriaceae</taxon>
        <taxon>Chelativorans</taxon>
    </lineage>
</organism>
<dbReference type="Proteomes" id="UP001597373">
    <property type="component" value="Unassembled WGS sequence"/>
</dbReference>
<evidence type="ECO:0000313" key="2">
    <source>
        <dbReference type="Proteomes" id="UP001597373"/>
    </source>
</evidence>
<gene>
    <name evidence="1" type="ORF">ACFSMZ_15935</name>
</gene>
<sequence>MQTDLSRRLAHLREAALAAVKPLAEPHPAFTFFFSVSDGHERARVIRATGDSADACWKAGEERIRDVMEKRGLRGRWLRVDWVTAVRPMTVGELRERLARHKRNYFRQGLAFDPKFQTSFLEQELNANAMLYGGNKIAHAVINLGNFAKYVRRRYGADRTVDLSDAAPAFVLSTEGLFCGEDGTVHRLPGPGRNAGRRIIERLELDDIEGLIRDASKFLSRQVLEHGRFVYGLHPCFNREIPAYNALRHASTTYSMIEAWEVTNDGDLKNSIDRALAYLRGTLIRPARLPDGTDAAFVVEANGEIKLGANAVAILALAKHATLTGSTADYDLMRQLALGIRHMQNQEDGSFVHVLSYPDLRVKDPFRVIYYEGEAAFGLMRLYSLTQDPRWIETVEKAFGHFIRSEHWRHNDHWLSYCVNELTRFRPEERYFRFGIQNVAGHLDFVLERITTFPTLLELMMAAREMLERIRTMPEMQHLLEEIDLDKFYRALEFRAHYLLNGHFWPELAMYFAHPDSIVGSFFIRHHAFRVRIDDVEHYLSGYVAYRKYRVAKQQKESRN</sequence>
<reference evidence="2" key="1">
    <citation type="journal article" date="2019" name="Int. J. Syst. Evol. Microbiol.">
        <title>The Global Catalogue of Microorganisms (GCM) 10K type strain sequencing project: providing services to taxonomists for standard genome sequencing and annotation.</title>
        <authorList>
            <consortium name="The Broad Institute Genomics Platform"/>
            <consortium name="The Broad Institute Genome Sequencing Center for Infectious Disease"/>
            <person name="Wu L."/>
            <person name="Ma J."/>
        </authorList>
    </citation>
    <scope>NUCLEOTIDE SEQUENCE [LARGE SCALE GENOMIC DNA]</scope>
    <source>
        <strain evidence="2">KCTC 23707</strain>
    </source>
</reference>
<dbReference type="RefSeq" id="WP_345099775.1">
    <property type="nucleotide sequence ID" value="NZ_BAABGS010000071.1"/>
</dbReference>
<keyword evidence="2" id="KW-1185">Reference proteome</keyword>
<comment type="caution">
    <text evidence="1">The sequence shown here is derived from an EMBL/GenBank/DDBJ whole genome shotgun (WGS) entry which is preliminary data.</text>
</comment>
<dbReference type="EMBL" id="JBHUIR010000062">
    <property type="protein sequence ID" value="MFD2261241.1"/>
    <property type="molecule type" value="Genomic_DNA"/>
</dbReference>
<dbReference type="SUPFAM" id="SSF48208">
    <property type="entry name" value="Six-hairpin glycosidases"/>
    <property type="match status" value="1"/>
</dbReference>
<proteinExistence type="predicted"/>
<evidence type="ECO:0000313" key="1">
    <source>
        <dbReference type="EMBL" id="MFD2261241.1"/>
    </source>
</evidence>